<dbReference type="GO" id="GO:0006596">
    <property type="term" value="P:polyamine biosynthetic process"/>
    <property type="evidence" value="ECO:0007669"/>
    <property type="project" value="InterPro"/>
</dbReference>
<organism evidence="2 3">
    <name type="scientific">Ditylenchus destructor</name>
    <dbReference type="NCBI Taxonomy" id="166010"/>
    <lineage>
        <taxon>Eukaryota</taxon>
        <taxon>Metazoa</taxon>
        <taxon>Ecdysozoa</taxon>
        <taxon>Nematoda</taxon>
        <taxon>Chromadorea</taxon>
        <taxon>Rhabditida</taxon>
        <taxon>Tylenchina</taxon>
        <taxon>Tylenchomorpha</taxon>
        <taxon>Sphaerularioidea</taxon>
        <taxon>Anguinidae</taxon>
        <taxon>Anguininae</taxon>
        <taxon>Ditylenchus</taxon>
    </lineage>
</organism>
<dbReference type="Gene3D" id="3.20.20.10">
    <property type="entry name" value="Alanine racemase"/>
    <property type="match status" value="1"/>
</dbReference>
<evidence type="ECO:0000259" key="1">
    <source>
        <dbReference type="Pfam" id="PF02784"/>
    </source>
</evidence>
<feature type="domain" description="Orn/DAP/Arg decarboxylase 2 N-terminal" evidence="1">
    <location>
        <begin position="68"/>
        <end position="300"/>
    </location>
</feature>
<sequence length="520" mass="58558">MTGLFVANSPSNVRTEIYSKRAVTVFSQEYINQAEERAISQAVQFARQIAALKNVQTYSEPYYVMDMGRVVELMSQWKTCLPRVLPFYSISCNDDGVLLKLLANYSDVGFFCQSRQNMEKALEYVSSDRILYSNPMWTRSTLSQAMSNGVNLVSFESARDLDRILMNHPNAELLLRICVNAQSEDTNAHIGCDLDNAAELLQLAAVSGANCVGVSFTVGAGCDQQPNIYASAIESAAQLFDYGRQLGLNMNTFNLGGGFSHIQHAFPQSCEYINRSLDYYFPIDSCSDIRIIATPGRFFAGSPFTLVTNIIGRRSVDLSNITNDDFDSGREAFIYQTNESYYGPFGCRLNAIEPECRPLFDHYLDEYKSEHVYGSVVGPTFDDMDVVQQLCRFRPMDEGDWLIWQNMGAYTMNNKASLDDEEENRGPVVFYFASQKAWNGIEFSNGKLADMDVTDDDQSVPTTPVHSVCSDDFEDRSCGERCAESDISDSPTPDDILEEFDDRDVDEADFLAIFRWPFYE</sequence>
<dbReference type="SUPFAM" id="SSF50621">
    <property type="entry name" value="Alanine racemase C-terminal domain-like"/>
    <property type="match status" value="1"/>
</dbReference>
<dbReference type="Gene3D" id="2.40.37.10">
    <property type="entry name" value="Lyase, Ornithine Decarboxylase, Chain A, domain 1"/>
    <property type="match status" value="1"/>
</dbReference>
<comment type="caution">
    <text evidence="2">The sequence shown here is derived from an EMBL/GenBank/DDBJ whole genome shotgun (WGS) entry which is preliminary data.</text>
</comment>
<dbReference type="InterPro" id="IPR009006">
    <property type="entry name" value="Ala_racemase/Decarboxylase_C"/>
</dbReference>
<dbReference type="AlphaFoldDB" id="A0AAD4N7K2"/>
<dbReference type="Proteomes" id="UP001201812">
    <property type="component" value="Unassembled WGS sequence"/>
</dbReference>
<proteinExistence type="predicted"/>
<dbReference type="PRINTS" id="PR01182">
    <property type="entry name" value="ORNDCRBXLASE"/>
</dbReference>
<dbReference type="InterPro" id="IPR000183">
    <property type="entry name" value="Orn/DAP/Arg_de-COase"/>
</dbReference>
<evidence type="ECO:0000313" key="2">
    <source>
        <dbReference type="EMBL" id="KAI1717446.1"/>
    </source>
</evidence>
<dbReference type="PRINTS" id="PR01179">
    <property type="entry name" value="ODADCRBXLASE"/>
</dbReference>
<dbReference type="EMBL" id="JAKKPZ010000009">
    <property type="protein sequence ID" value="KAI1717446.1"/>
    <property type="molecule type" value="Genomic_DNA"/>
</dbReference>
<protein>
    <submittedName>
        <fullName evidence="2">Pyridoxal-dependent decarboxylase, pyridoxal binding domain-containing protein</fullName>
    </submittedName>
</protein>
<dbReference type="SUPFAM" id="SSF51419">
    <property type="entry name" value="PLP-binding barrel"/>
    <property type="match status" value="1"/>
</dbReference>
<dbReference type="GO" id="GO:0003824">
    <property type="term" value="F:catalytic activity"/>
    <property type="evidence" value="ECO:0007669"/>
    <property type="project" value="InterPro"/>
</dbReference>
<evidence type="ECO:0000313" key="3">
    <source>
        <dbReference type="Proteomes" id="UP001201812"/>
    </source>
</evidence>
<dbReference type="InterPro" id="IPR022644">
    <property type="entry name" value="De-COase2_N"/>
</dbReference>
<dbReference type="PANTHER" id="PTHR11482:SF56">
    <property type="entry name" value="ANTIZYME INHIBITOR 1"/>
    <property type="match status" value="1"/>
</dbReference>
<dbReference type="PANTHER" id="PTHR11482">
    <property type="entry name" value="ARGININE/DIAMINOPIMELATE/ORNITHINE DECARBOXYLASE"/>
    <property type="match status" value="1"/>
</dbReference>
<dbReference type="InterPro" id="IPR029066">
    <property type="entry name" value="PLP-binding_barrel"/>
</dbReference>
<dbReference type="InterPro" id="IPR002433">
    <property type="entry name" value="Orn_de-COase"/>
</dbReference>
<gene>
    <name evidence="2" type="ORF">DdX_07194</name>
</gene>
<keyword evidence="3" id="KW-1185">Reference proteome</keyword>
<dbReference type="Pfam" id="PF02784">
    <property type="entry name" value="Orn_Arg_deC_N"/>
    <property type="match status" value="1"/>
</dbReference>
<reference evidence="2" key="1">
    <citation type="submission" date="2022-01" db="EMBL/GenBank/DDBJ databases">
        <title>Genome Sequence Resource for Two Populations of Ditylenchus destructor, the Migratory Endoparasitic Phytonematode.</title>
        <authorList>
            <person name="Zhang H."/>
            <person name="Lin R."/>
            <person name="Xie B."/>
        </authorList>
    </citation>
    <scope>NUCLEOTIDE SEQUENCE</scope>
    <source>
        <strain evidence="2">BazhouSP</strain>
    </source>
</reference>
<name>A0AAD4N7K2_9BILA</name>
<accession>A0AAD4N7K2</accession>